<keyword evidence="1" id="KW-0328">Glycosyltransferase</keyword>
<dbReference type="PANTHER" id="PTHR34136:SF1">
    <property type="entry name" value="UDP-N-ACETYL-D-MANNOSAMINURONIC ACID TRANSFERASE"/>
    <property type="match status" value="1"/>
</dbReference>
<name>A0A1F7SJG6_9BACT</name>
<evidence type="ECO:0000313" key="3">
    <source>
        <dbReference type="EMBL" id="OGL53909.1"/>
    </source>
</evidence>
<proteinExistence type="predicted"/>
<accession>A0A1F7SJG6</accession>
<dbReference type="GO" id="GO:0016758">
    <property type="term" value="F:hexosyltransferase activity"/>
    <property type="evidence" value="ECO:0007669"/>
    <property type="project" value="TreeGrafter"/>
</dbReference>
<comment type="caution">
    <text evidence="3">The sequence shown here is derived from an EMBL/GenBank/DDBJ whole genome shotgun (WGS) entry which is preliminary data.</text>
</comment>
<dbReference type="PANTHER" id="PTHR34136">
    <property type="match status" value="1"/>
</dbReference>
<dbReference type="EMBL" id="MGDI01000019">
    <property type="protein sequence ID" value="OGL53909.1"/>
    <property type="molecule type" value="Genomic_DNA"/>
</dbReference>
<evidence type="ECO:0000256" key="1">
    <source>
        <dbReference type="ARBA" id="ARBA00022676"/>
    </source>
</evidence>
<evidence type="ECO:0000313" key="4">
    <source>
        <dbReference type="Proteomes" id="UP000178082"/>
    </source>
</evidence>
<dbReference type="NCBIfam" id="TIGR00696">
    <property type="entry name" value="wecG_tagA_cpsF"/>
    <property type="match status" value="1"/>
</dbReference>
<dbReference type="CDD" id="cd06533">
    <property type="entry name" value="Glyco_transf_WecG_TagA"/>
    <property type="match status" value="1"/>
</dbReference>
<dbReference type="AlphaFoldDB" id="A0A1F7SJG6"/>
<dbReference type="InterPro" id="IPR004629">
    <property type="entry name" value="WecG_TagA_CpsF"/>
</dbReference>
<dbReference type="Proteomes" id="UP000178082">
    <property type="component" value="Unassembled WGS sequence"/>
</dbReference>
<gene>
    <name evidence="3" type="ORF">A3G31_00720</name>
</gene>
<evidence type="ECO:0000256" key="2">
    <source>
        <dbReference type="ARBA" id="ARBA00022679"/>
    </source>
</evidence>
<reference evidence="3 4" key="1">
    <citation type="journal article" date="2016" name="Nat. Commun.">
        <title>Thousands of microbial genomes shed light on interconnected biogeochemical processes in an aquifer system.</title>
        <authorList>
            <person name="Anantharaman K."/>
            <person name="Brown C.T."/>
            <person name="Hug L.A."/>
            <person name="Sharon I."/>
            <person name="Castelle C.J."/>
            <person name="Probst A.J."/>
            <person name="Thomas B.C."/>
            <person name="Singh A."/>
            <person name="Wilkins M.J."/>
            <person name="Karaoz U."/>
            <person name="Brodie E.L."/>
            <person name="Williams K.H."/>
            <person name="Hubbard S.S."/>
            <person name="Banfield J.F."/>
        </authorList>
    </citation>
    <scope>NUCLEOTIDE SEQUENCE [LARGE SCALE GENOMIC DNA]</scope>
</reference>
<protein>
    <submittedName>
        <fullName evidence="3">N-acetylglucosaminyldiphospho-UDP N-acetyl-beta-D-mannosaminyltransferase</fullName>
    </submittedName>
</protein>
<dbReference type="Pfam" id="PF03808">
    <property type="entry name" value="Glyco_tran_WecG"/>
    <property type="match status" value="1"/>
</dbReference>
<dbReference type="STRING" id="1817883.A3G31_00720"/>
<sequence>MKTHESILDYNITTLSKTECISTILRWLENIEKHKYFICANPHSLELARNDSDFSAAIENADLVTPDGVGIVIASKILGGNIYDRITGSDVFIGLSNVLNKKRKYSYFFLGSTEKTLEKIKDRMKVVFPNIKIAGTYSPPFKEDFSKEDNSFMIEAINNAKPDVLWVGMTAPKQEKWIYHNKDKLNVSFIGAVGAAFDYFAGTKKRAPVWLQHLGLEWLPRLMLEPWRLWKRNFVSSPMFLGHVLIAMFKQVKSKS</sequence>
<organism evidence="3 4">
    <name type="scientific">Candidatus Schekmanbacteria bacterium RIFCSPLOWO2_12_FULL_38_15</name>
    <dbReference type="NCBI Taxonomy" id="1817883"/>
    <lineage>
        <taxon>Bacteria</taxon>
        <taxon>Candidatus Schekmaniibacteriota</taxon>
    </lineage>
</organism>
<keyword evidence="2 3" id="KW-0808">Transferase</keyword>